<dbReference type="InterPro" id="IPR011991">
    <property type="entry name" value="ArsR-like_HTH"/>
</dbReference>
<dbReference type="Proteomes" id="UP000682134">
    <property type="component" value="Unassembled WGS sequence"/>
</dbReference>
<accession>A0A940NTC0</accession>
<feature type="domain" description="HTH arsR-type" evidence="2">
    <location>
        <begin position="6"/>
        <end position="91"/>
    </location>
</feature>
<dbReference type="AlphaFoldDB" id="A0A940NTC0"/>
<dbReference type="Pfam" id="PF12840">
    <property type="entry name" value="HTH_20"/>
    <property type="match status" value="1"/>
</dbReference>
<dbReference type="EMBL" id="JAGIYQ010000002">
    <property type="protein sequence ID" value="MBP0724498.1"/>
    <property type="molecule type" value="Genomic_DNA"/>
</dbReference>
<evidence type="ECO:0000313" key="4">
    <source>
        <dbReference type="Proteomes" id="UP000682134"/>
    </source>
</evidence>
<dbReference type="GO" id="GO:0003677">
    <property type="term" value="F:DNA binding"/>
    <property type="evidence" value="ECO:0007669"/>
    <property type="project" value="UniProtKB-KW"/>
</dbReference>
<evidence type="ECO:0000256" key="1">
    <source>
        <dbReference type="ARBA" id="ARBA00023125"/>
    </source>
</evidence>
<proteinExistence type="predicted"/>
<name>A0A940NTC0_9BACI</name>
<reference evidence="3" key="1">
    <citation type="submission" date="2021-04" db="EMBL/GenBank/DDBJ databases">
        <title>Genome seq and assembly of Bacillus sp.</title>
        <authorList>
            <person name="Chhetri G."/>
        </authorList>
    </citation>
    <scope>NUCLEOTIDE SEQUENCE</scope>
    <source>
        <strain evidence="3">RG28</strain>
    </source>
</reference>
<evidence type="ECO:0000259" key="2">
    <source>
        <dbReference type="SMART" id="SM00418"/>
    </source>
</evidence>
<sequence length="232" mass="26642">MENFLKITNGLADPTRYEIYQTIIKRNEPVTVQEIANQFSLHTNVARHHLSKLEELKLVKSDLIKTGKGGRPSKCYQLSDKVSQLSFPFRDYELLAKIALQSIQSLGEDGKKLLFDTGASYGSQLIKKLLLSNPQIFEQITIENKLAIIQEASVMLGFYPTIVCSEEEQFIDFSICNCPFKEIAKQNHSVCTMHFSFIEGMFTTLFPKNEFQQTENMLIKDNQCSYRIMIYD</sequence>
<gene>
    <name evidence="3" type="ORF">J5Y03_04755</name>
</gene>
<dbReference type="GO" id="GO:0003700">
    <property type="term" value="F:DNA-binding transcription factor activity"/>
    <property type="evidence" value="ECO:0007669"/>
    <property type="project" value="InterPro"/>
</dbReference>
<dbReference type="Gene3D" id="1.10.10.10">
    <property type="entry name" value="Winged helix-like DNA-binding domain superfamily/Winged helix DNA-binding domain"/>
    <property type="match status" value="1"/>
</dbReference>
<keyword evidence="1" id="KW-0238">DNA-binding</keyword>
<dbReference type="InterPro" id="IPR036390">
    <property type="entry name" value="WH_DNA-bd_sf"/>
</dbReference>
<dbReference type="SUPFAM" id="SSF46785">
    <property type="entry name" value="Winged helix' DNA-binding domain"/>
    <property type="match status" value="1"/>
</dbReference>
<dbReference type="InterPro" id="IPR036388">
    <property type="entry name" value="WH-like_DNA-bd_sf"/>
</dbReference>
<dbReference type="RefSeq" id="WP_209403046.1">
    <property type="nucleotide sequence ID" value="NZ_JAGIYQ010000002.1"/>
</dbReference>
<dbReference type="CDD" id="cd00090">
    <property type="entry name" value="HTH_ARSR"/>
    <property type="match status" value="1"/>
</dbReference>
<dbReference type="InterPro" id="IPR001845">
    <property type="entry name" value="HTH_ArsR_DNA-bd_dom"/>
</dbReference>
<evidence type="ECO:0000313" key="3">
    <source>
        <dbReference type="EMBL" id="MBP0724498.1"/>
    </source>
</evidence>
<comment type="caution">
    <text evidence="3">The sequence shown here is derived from an EMBL/GenBank/DDBJ whole genome shotgun (WGS) entry which is preliminary data.</text>
</comment>
<dbReference type="SMART" id="SM00418">
    <property type="entry name" value="HTH_ARSR"/>
    <property type="match status" value="1"/>
</dbReference>
<protein>
    <submittedName>
        <fullName evidence="3">Helix-turn-helix domain-containing protein</fullName>
    </submittedName>
</protein>
<keyword evidence="4" id="KW-1185">Reference proteome</keyword>
<dbReference type="Gene3D" id="3.30.1380.20">
    <property type="entry name" value="Trafficking protein particle complex subunit 3"/>
    <property type="match status" value="1"/>
</dbReference>
<organism evidence="3 4">
    <name type="scientific">Gottfriedia endophytica</name>
    <dbReference type="NCBI Taxonomy" id="2820819"/>
    <lineage>
        <taxon>Bacteria</taxon>
        <taxon>Bacillati</taxon>
        <taxon>Bacillota</taxon>
        <taxon>Bacilli</taxon>
        <taxon>Bacillales</taxon>
        <taxon>Bacillaceae</taxon>
        <taxon>Gottfriedia</taxon>
    </lineage>
</organism>